<dbReference type="InterPro" id="IPR032710">
    <property type="entry name" value="NTF2-like_dom_sf"/>
</dbReference>
<reference evidence="1 2" key="1">
    <citation type="submission" date="2021-11" db="EMBL/GenBank/DDBJ databases">
        <authorList>
            <person name="Lee D.-H."/>
            <person name="Kim S.-B."/>
        </authorList>
    </citation>
    <scope>NUCLEOTIDE SEQUENCE [LARGE SCALE GENOMIC DNA]</scope>
    <source>
        <strain evidence="1 2">KCTC 52223</strain>
    </source>
</reference>
<dbReference type="SUPFAM" id="SSF54427">
    <property type="entry name" value="NTF2-like"/>
    <property type="match status" value="1"/>
</dbReference>
<protein>
    <submittedName>
        <fullName evidence="1">Nuclear transport factor 2 family protein</fullName>
    </submittedName>
</protein>
<accession>A0ABS8KSY4</accession>
<proteinExistence type="predicted"/>
<dbReference type="Gene3D" id="3.10.450.50">
    <property type="match status" value="1"/>
</dbReference>
<dbReference type="RefSeq" id="WP_230550376.1">
    <property type="nucleotide sequence ID" value="NZ_JAJISD010000003.1"/>
</dbReference>
<organism evidence="1 2">
    <name type="scientific">Reyranella aquatilis</name>
    <dbReference type="NCBI Taxonomy" id="2035356"/>
    <lineage>
        <taxon>Bacteria</taxon>
        <taxon>Pseudomonadati</taxon>
        <taxon>Pseudomonadota</taxon>
        <taxon>Alphaproteobacteria</taxon>
        <taxon>Hyphomicrobiales</taxon>
        <taxon>Reyranellaceae</taxon>
        <taxon>Reyranella</taxon>
    </lineage>
</organism>
<keyword evidence="2" id="KW-1185">Reference proteome</keyword>
<dbReference type="EMBL" id="JAJISD010000003">
    <property type="protein sequence ID" value="MCC8429165.1"/>
    <property type="molecule type" value="Genomic_DNA"/>
</dbReference>
<name>A0ABS8KSY4_9HYPH</name>
<sequence>MSHPTATPDAVVEAYVATWNETDHARRRAGLAAAWTETGIYRDPVMAGDGHAGIDAMLAGVQAKFPGFVLKRTSPVDAHGGSPGGPAGGPSGGAGARYLRFTWSLGPADGPSVVEGVDFCTLAPDGRLASVVGFIDKMPG</sequence>
<comment type="caution">
    <text evidence="1">The sequence shown here is derived from an EMBL/GenBank/DDBJ whole genome shotgun (WGS) entry which is preliminary data.</text>
</comment>
<gene>
    <name evidence="1" type="ORF">LJ725_09315</name>
</gene>
<evidence type="ECO:0000313" key="2">
    <source>
        <dbReference type="Proteomes" id="UP001198862"/>
    </source>
</evidence>
<dbReference type="Proteomes" id="UP001198862">
    <property type="component" value="Unassembled WGS sequence"/>
</dbReference>
<evidence type="ECO:0000313" key="1">
    <source>
        <dbReference type="EMBL" id="MCC8429165.1"/>
    </source>
</evidence>